<dbReference type="InterPro" id="IPR050834">
    <property type="entry name" value="Glycosyltransf_2"/>
</dbReference>
<proteinExistence type="predicted"/>
<keyword evidence="2" id="KW-0808">Transferase</keyword>
<dbReference type="Proteomes" id="UP000320184">
    <property type="component" value="Unassembled WGS sequence"/>
</dbReference>
<protein>
    <submittedName>
        <fullName evidence="2">Glycosyltransferase family 2 protein</fullName>
    </submittedName>
</protein>
<dbReference type="GO" id="GO:0016740">
    <property type="term" value="F:transferase activity"/>
    <property type="evidence" value="ECO:0007669"/>
    <property type="project" value="UniProtKB-KW"/>
</dbReference>
<evidence type="ECO:0000313" key="3">
    <source>
        <dbReference type="Proteomes" id="UP000320184"/>
    </source>
</evidence>
<dbReference type="PANTHER" id="PTHR43685">
    <property type="entry name" value="GLYCOSYLTRANSFERASE"/>
    <property type="match status" value="1"/>
</dbReference>
<feature type="domain" description="Glycosyltransferase 2-like" evidence="1">
    <location>
        <begin position="10"/>
        <end position="119"/>
    </location>
</feature>
<dbReference type="InterPro" id="IPR001173">
    <property type="entry name" value="Glyco_trans_2-like"/>
</dbReference>
<name>A0A538SBL2_UNCEI</name>
<accession>A0A538SBL2</accession>
<dbReference type="InterPro" id="IPR029044">
    <property type="entry name" value="Nucleotide-diphossugar_trans"/>
</dbReference>
<dbReference type="AlphaFoldDB" id="A0A538SBL2"/>
<dbReference type="CDD" id="cd00761">
    <property type="entry name" value="Glyco_tranf_GTA_type"/>
    <property type="match status" value="1"/>
</dbReference>
<dbReference type="SUPFAM" id="SSF53448">
    <property type="entry name" value="Nucleotide-diphospho-sugar transferases"/>
    <property type="match status" value="1"/>
</dbReference>
<reference evidence="2 3" key="1">
    <citation type="journal article" date="2019" name="Nat. Microbiol.">
        <title>Mediterranean grassland soil C-N compound turnover is dependent on rainfall and depth, and is mediated by genomically divergent microorganisms.</title>
        <authorList>
            <person name="Diamond S."/>
            <person name="Andeer P.F."/>
            <person name="Li Z."/>
            <person name="Crits-Christoph A."/>
            <person name="Burstein D."/>
            <person name="Anantharaman K."/>
            <person name="Lane K.R."/>
            <person name="Thomas B.C."/>
            <person name="Pan C."/>
            <person name="Northen T.R."/>
            <person name="Banfield J.F."/>
        </authorList>
    </citation>
    <scope>NUCLEOTIDE SEQUENCE [LARGE SCALE GENOMIC DNA]</scope>
    <source>
        <strain evidence="2">WS_3</strain>
    </source>
</reference>
<evidence type="ECO:0000313" key="2">
    <source>
        <dbReference type="EMBL" id="TMQ48760.1"/>
    </source>
</evidence>
<dbReference type="EMBL" id="VBOT01000134">
    <property type="protein sequence ID" value="TMQ48760.1"/>
    <property type="molecule type" value="Genomic_DNA"/>
</dbReference>
<evidence type="ECO:0000259" key="1">
    <source>
        <dbReference type="Pfam" id="PF00535"/>
    </source>
</evidence>
<comment type="caution">
    <text evidence="2">The sequence shown here is derived from an EMBL/GenBank/DDBJ whole genome shotgun (WGS) entry which is preliminary data.</text>
</comment>
<dbReference type="PANTHER" id="PTHR43685:SF2">
    <property type="entry name" value="GLYCOSYLTRANSFERASE 2-LIKE DOMAIN-CONTAINING PROTEIN"/>
    <property type="match status" value="1"/>
</dbReference>
<gene>
    <name evidence="2" type="ORF">E6K73_11250</name>
</gene>
<dbReference type="Pfam" id="PF00535">
    <property type="entry name" value="Glycos_transf_2"/>
    <property type="match status" value="1"/>
</dbReference>
<sequence length="338" mass="37451">MSSGFRVAAVIPARDGLPDVLDAVASALEQTLGPEQVVLVDDGSRDGTAAAVRARFGDRVTILERSCGSAGAARNAGWRAASAPWIAFLDADDLWFPEKLATAAQCLARAPEAAWFFSDGSFRSLEGELRDSWLAAYADLPEPYVGQPLAELFEVNFILTSSVVARRDLLEELGGFQERMTHAEDLDLWIRMSRRSKATASRRPLVRYQHRPGGLTRQVESRLGGDVDLFHRLASDASLTPALRRRARRREALAHFKLAMVSLREGRSTEARRRVCRGWMFPERAGQVLLLWLASFLPRPLLEWVRGRGWAKRELAAPMARVRRVALQGAPGGSGRRP</sequence>
<organism evidence="2 3">
    <name type="scientific">Eiseniibacteriota bacterium</name>
    <dbReference type="NCBI Taxonomy" id="2212470"/>
    <lineage>
        <taxon>Bacteria</taxon>
        <taxon>Candidatus Eiseniibacteriota</taxon>
    </lineage>
</organism>
<dbReference type="Gene3D" id="3.90.550.10">
    <property type="entry name" value="Spore Coat Polysaccharide Biosynthesis Protein SpsA, Chain A"/>
    <property type="match status" value="1"/>
</dbReference>